<dbReference type="Pfam" id="PF11306">
    <property type="entry name" value="DUF3108"/>
    <property type="match status" value="1"/>
</dbReference>
<dbReference type="RefSeq" id="WP_142888223.1">
    <property type="nucleotide sequence ID" value="NZ_VIKR01000001.1"/>
</dbReference>
<evidence type="ECO:0000256" key="1">
    <source>
        <dbReference type="SAM" id="MobiDB-lite"/>
    </source>
</evidence>
<comment type="caution">
    <text evidence="2">The sequence shown here is derived from an EMBL/GenBank/DDBJ whole genome shotgun (WGS) entry which is preliminary data.</text>
</comment>
<dbReference type="Proteomes" id="UP000317839">
    <property type="component" value="Unassembled WGS sequence"/>
</dbReference>
<gene>
    <name evidence="2" type="ORF">FLL45_02595</name>
</gene>
<feature type="region of interest" description="Disordered" evidence="1">
    <location>
        <begin position="54"/>
        <end position="104"/>
    </location>
</feature>
<dbReference type="InterPro" id="IPR021457">
    <property type="entry name" value="DUF3108"/>
</dbReference>
<dbReference type="OrthoDB" id="6007799at2"/>
<evidence type="ECO:0000313" key="3">
    <source>
        <dbReference type="Proteomes" id="UP000317839"/>
    </source>
</evidence>
<organism evidence="2 3">
    <name type="scientific">Aliikangiella marina</name>
    <dbReference type="NCBI Taxonomy" id="1712262"/>
    <lineage>
        <taxon>Bacteria</taxon>
        <taxon>Pseudomonadati</taxon>
        <taxon>Pseudomonadota</taxon>
        <taxon>Gammaproteobacteria</taxon>
        <taxon>Oceanospirillales</taxon>
        <taxon>Pleioneaceae</taxon>
        <taxon>Aliikangiella</taxon>
    </lineage>
</organism>
<reference evidence="2 3" key="1">
    <citation type="submission" date="2019-06" db="EMBL/GenBank/DDBJ databases">
        <title>Draft genome of Aliikangiella marina GYP-15.</title>
        <authorList>
            <person name="Wang G."/>
        </authorList>
    </citation>
    <scope>NUCLEOTIDE SEQUENCE [LARGE SCALE GENOMIC DNA]</scope>
    <source>
        <strain evidence="2 3">GYP-15</strain>
    </source>
</reference>
<evidence type="ECO:0000313" key="2">
    <source>
        <dbReference type="EMBL" id="TQV76863.1"/>
    </source>
</evidence>
<protein>
    <submittedName>
        <fullName evidence="2">DUF3108 domain-containing protein</fullName>
    </submittedName>
</protein>
<name>A0A545TI14_9GAMM</name>
<proteinExistence type="predicted"/>
<dbReference type="EMBL" id="VIKR01000001">
    <property type="protein sequence ID" value="TQV76863.1"/>
    <property type="molecule type" value="Genomic_DNA"/>
</dbReference>
<sequence>MKSLLTPSLLIRNNPRKSFTQIEFDSTRVVSLLFITLLLTWNSIDLKANELNPQQKSVETQSEAVPAESTQSEALSDSIQTENTDGTESTQSTETTDSTNLTEQVIQSNSVSANIEQTESTAPNDELAEIPGVNPSEQNKINRSLKENPWIFLHAYVATYQISADGDALGNATRKMEKKDNQWQLEVSSKLSKWLLTLRSREYSKFKIKERKMFTDEFYSKTKVSFRKDRLTKQAFDWDAKQEVGTRGKRKWSLPLESQVFDRANHLLKLRSDLLIGNQEFKYLVSYKGLREFYEYQLKGEDVIKTPFGEYQTIRLERVSGDDSSFSVWLSPELNYFPVKIAQFEQDKPDVTLTLTNLEFTAPDNSLKVSKKE</sequence>
<feature type="compositionally biased region" description="Low complexity" evidence="1">
    <location>
        <begin position="84"/>
        <end position="103"/>
    </location>
</feature>
<feature type="region of interest" description="Disordered" evidence="1">
    <location>
        <begin position="118"/>
        <end position="140"/>
    </location>
</feature>
<accession>A0A545TI14</accession>
<feature type="compositionally biased region" description="Polar residues" evidence="1">
    <location>
        <begin position="54"/>
        <end position="83"/>
    </location>
</feature>
<dbReference type="AlphaFoldDB" id="A0A545TI14"/>
<keyword evidence="3" id="KW-1185">Reference proteome</keyword>